<dbReference type="Gene3D" id="2.60.120.10">
    <property type="entry name" value="Jelly Rolls"/>
    <property type="match status" value="1"/>
</dbReference>
<keyword evidence="1" id="KW-0479">Metal-binding</keyword>
<evidence type="ECO:0000256" key="1">
    <source>
        <dbReference type="ARBA" id="ARBA00022723"/>
    </source>
</evidence>
<dbReference type="InterPro" id="IPR011051">
    <property type="entry name" value="RmlC_Cupin_sf"/>
</dbReference>
<accession>A0ABW3VMF3</accession>
<comment type="caution">
    <text evidence="3">The sequence shown here is derived from an EMBL/GenBank/DDBJ whole genome shotgun (WGS) entry which is preliminary data.</text>
</comment>
<dbReference type="InterPro" id="IPR014710">
    <property type="entry name" value="RmlC-like_jellyroll"/>
</dbReference>
<sequence>MTAGNTANPYLRRVDTDALAATGAGERFSQNLIGQATGAQSCHVDWIRTPAGGGSPAGLHVHEVDQVFWVLQGTMSIEVDGQEFDAPAGSLVVFPAGVPHRNWNAGSEPTVHLAVNTPAPDPAVPFARTVG</sequence>
<dbReference type="Proteomes" id="UP001597182">
    <property type="component" value="Unassembled WGS sequence"/>
</dbReference>
<dbReference type="PANTHER" id="PTHR35848">
    <property type="entry name" value="OXALATE-BINDING PROTEIN"/>
    <property type="match status" value="1"/>
</dbReference>
<dbReference type="Pfam" id="PF07883">
    <property type="entry name" value="Cupin_2"/>
    <property type="match status" value="1"/>
</dbReference>
<evidence type="ECO:0000259" key="2">
    <source>
        <dbReference type="Pfam" id="PF07883"/>
    </source>
</evidence>
<proteinExistence type="predicted"/>
<dbReference type="InterPro" id="IPR051610">
    <property type="entry name" value="GPI/OXD"/>
</dbReference>
<dbReference type="CDD" id="cd02209">
    <property type="entry name" value="cupin_XRE_C"/>
    <property type="match status" value="1"/>
</dbReference>
<organism evidence="3 4">
    <name type="scientific">Pseudonocardia benzenivorans</name>
    <dbReference type="NCBI Taxonomy" id="228005"/>
    <lineage>
        <taxon>Bacteria</taxon>
        <taxon>Bacillati</taxon>
        <taxon>Actinomycetota</taxon>
        <taxon>Actinomycetes</taxon>
        <taxon>Pseudonocardiales</taxon>
        <taxon>Pseudonocardiaceae</taxon>
        <taxon>Pseudonocardia</taxon>
    </lineage>
</organism>
<feature type="domain" description="Cupin type-2" evidence="2">
    <location>
        <begin position="52"/>
        <end position="115"/>
    </location>
</feature>
<dbReference type="PANTHER" id="PTHR35848:SF6">
    <property type="entry name" value="CUPIN TYPE-2 DOMAIN-CONTAINING PROTEIN"/>
    <property type="match status" value="1"/>
</dbReference>
<reference evidence="4" key="1">
    <citation type="journal article" date="2019" name="Int. J. Syst. Evol. Microbiol.">
        <title>The Global Catalogue of Microorganisms (GCM) 10K type strain sequencing project: providing services to taxonomists for standard genome sequencing and annotation.</title>
        <authorList>
            <consortium name="The Broad Institute Genomics Platform"/>
            <consortium name="The Broad Institute Genome Sequencing Center for Infectious Disease"/>
            <person name="Wu L."/>
            <person name="Ma J."/>
        </authorList>
    </citation>
    <scope>NUCLEOTIDE SEQUENCE [LARGE SCALE GENOMIC DNA]</scope>
    <source>
        <strain evidence="4">CCUG 49018</strain>
    </source>
</reference>
<evidence type="ECO:0000313" key="3">
    <source>
        <dbReference type="EMBL" id="MFD1235294.1"/>
    </source>
</evidence>
<dbReference type="SUPFAM" id="SSF51182">
    <property type="entry name" value="RmlC-like cupins"/>
    <property type="match status" value="1"/>
</dbReference>
<gene>
    <name evidence="3" type="ORF">ACFQ34_18555</name>
</gene>
<keyword evidence="4" id="KW-1185">Reference proteome</keyword>
<name>A0ABW3VMF3_9PSEU</name>
<dbReference type="EMBL" id="JBHTMB010000152">
    <property type="protein sequence ID" value="MFD1235294.1"/>
    <property type="molecule type" value="Genomic_DNA"/>
</dbReference>
<protein>
    <submittedName>
        <fullName evidence="3">Cupin domain-containing protein</fullName>
    </submittedName>
</protein>
<dbReference type="InterPro" id="IPR013096">
    <property type="entry name" value="Cupin_2"/>
</dbReference>
<evidence type="ECO:0000313" key="4">
    <source>
        <dbReference type="Proteomes" id="UP001597182"/>
    </source>
</evidence>
<dbReference type="RefSeq" id="WP_013674268.1">
    <property type="nucleotide sequence ID" value="NZ_BAABKS010000042.1"/>
</dbReference>